<dbReference type="EMBL" id="CP009552">
    <property type="protein sequence ID" value="AIY90462.1"/>
    <property type="molecule type" value="Genomic_DNA"/>
</dbReference>
<evidence type="ECO:0000259" key="2">
    <source>
        <dbReference type="PROSITE" id="PS51898"/>
    </source>
</evidence>
<organism evidence="3 4">
    <name type="scientific">Geoglobus acetivorans</name>
    <dbReference type="NCBI Taxonomy" id="565033"/>
    <lineage>
        <taxon>Archaea</taxon>
        <taxon>Methanobacteriati</taxon>
        <taxon>Methanobacteriota</taxon>
        <taxon>Archaeoglobi</taxon>
        <taxon>Archaeoglobales</taxon>
        <taxon>Archaeoglobaceae</taxon>
        <taxon>Geoglobus</taxon>
    </lineage>
</organism>
<dbReference type="AlphaFoldDB" id="A0A0A7GHM6"/>
<dbReference type="GO" id="GO:0006310">
    <property type="term" value="P:DNA recombination"/>
    <property type="evidence" value="ECO:0007669"/>
    <property type="project" value="UniProtKB-KW"/>
</dbReference>
<sequence length="374" mass="43654">MEFKKSLLAEGIGRLRIARYLSILRVVANWIEKPMDEWGEKEIVDVLSRLEEMDYAVGTKNEYRKAMRKFFKWLHGEDWKYLKLLKKIRKPEKKPVVLSEGEIIEMIEAADNPRDKALIAVGYEGGFRIGELGNLKIKDIIWVNSSNGELKARVKVKGKTGERVVPLVLSAQYLWRWLENHPNRDDPESYVFCSLSQRNWGEPMQYQSFRKIIEKVARQAGIKKRVYPHILRHSRATVLANHLTEAQMCEYFGWVQGSGMPAIYVHLSGRDIDKAIDKLYGLEDEEREDTGVKPKKCPRCGYLNAPTDFYCGRCALILDESKRVELEMEEMKFMKEVMDMMDPETIRKAKEMVELVEKMRSNPELFNLLLQIRD</sequence>
<evidence type="ECO:0000256" key="1">
    <source>
        <dbReference type="ARBA" id="ARBA00023172"/>
    </source>
</evidence>
<dbReference type="KEGG" id="gac:GACE_1423"/>
<protein>
    <submittedName>
        <fullName evidence="3">Phage integrase</fullName>
    </submittedName>
</protein>
<name>A0A0A7GHM6_GEOAI</name>
<reference evidence="3 4" key="1">
    <citation type="journal article" date="2015" name="Appl. Environ. Microbiol.">
        <title>The Geoglobus acetivorans genome: Fe(III) reduction, acetate utilization, autotrophic growth, and degradation of aromatic compounds in a hyperthermophilic archaeon.</title>
        <authorList>
            <person name="Mardanov A.V."/>
            <person name="Slododkina G.B."/>
            <person name="Slobodkin A.I."/>
            <person name="Beletsky A.V."/>
            <person name="Gavrilov S.N."/>
            <person name="Kublanov I.V."/>
            <person name="Bonch-Osmolovskaya E.A."/>
            <person name="Skryabin K.G."/>
            <person name="Ravin N.V."/>
        </authorList>
    </citation>
    <scope>NUCLEOTIDE SEQUENCE [LARGE SCALE GENOMIC DNA]</scope>
    <source>
        <strain evidence="3 4">SBH6</strain>
    </source>
</reference>
<keyword evidence="1" id="KW-0233">DNA recombination</keyword>
<feature type="domain" description="Tyr recombinase" evidence="2">
    <location>
        <begin position="93"/>
        <end position="277"/>
    </location>
</feature>
<evidence type="ECO:0000313" key="3">
    <source>
        <dbReference type="EMBL" id="AIY90462.1"/>
    </source>
</evidence>
<dbReference type="RefSeq" id="WP_158413823.1">
    <property type="nucleotide sequence ID" value="NZ_CP009552.1"/>
</dbReference>
<dbReference type="Pfam" id="PF00589">
    <property type="entry name" value="Phage_integrase"/>
    <property type="match status" value="1"/>
</dbReference>
<dbReference type="PANTHER" id="PTHR30349:SF87">
    <property type="entry name" value="TRANSPOSASE A"/>
    <property type="match status" value="1"/>
</dbReference>
<evidence type="ECO:0000313" key="4">
    <source>
        <dbReference type="Proteomes" id="UP000030624"/>
    </source>
</evidence>
<dbReference type="InterPro" id="IPR002104">
    <property type="entry name" value="Integrase_catalytic"/>
</dbReference>
<dbReference type="HOGENOM" id="CLU_027562_2_2_2"/>
<dbReference type="PROSITE" id="PS51898">
    <property type="entry name" value="TYR_RECOMBINASE"/>
    <property type="match status" value="1"/>
</dbReference>
<dbReference type="InterPro" id="IPR050090">
    <property type="entry name" value="Tyrosine_recombinase_XerCD"/>
</dbReference>
<gene>
    <name evidence="3" type="ORF">GACE_1423</name>
</gene>
<dbReference type="GeneID" id="24798008"/>
<dbReference type="InterPro" id="IPR011010">
    <property type="entry name" value="DNA_brk_join_enz"/>
</dbReference>
<dbReference type="Gene3D" id="1.10.443.10">
    <property type="entry name" value="Intergrase catalytic core"/>
    <property type="match status" value="1"/>
</dbReference>
<dbReference type="SUPFAM" id="SSF56349">
    <property type="entry name" value="DNA breaking-rejoining enzymes"/>
    <property type="match status" value="1"/>
</dbReference>
<accession>A0A0A7GHM6</accession>
<proteinExistence type="predicted"/>
<dbReference type="Proteomes" id="UP000030624">
    <property type="component" value="Chromosome"/>
</dbReference>
<dbReference type="eggNOG" id="arCOG01242">
    <property type="taxonomic scope" value="Archaea"/>
</dbReference>
<dbReference type="InterPro" id="IPR013762">
    <property type="entry name" value="Integrase-like_cat_sf"/>
</dbReference>
<dbReference type="PANTHER" id="PTHR30349">
    <property type="entry name" value="PHAGE INTEGRASE-RELATED"/>
    <property type="match status" value="1"/>
</dbReference>
<dbReference type="GO" id="GO:0003677">
    <property type="term" value="F:DNA binding"/>
    <property type="evidence" value="ECO:0007669"/>
    <property type="project" value="InterPro"/>
</dbReference>
<dbReference type="STRING" id="565033.GACE_1423"/>
<dbReference type="GO" id="GO:0015074">
    <property type="term" value="P:DNA integration"/>
    <property type="evidence" value="ECO:0007669"/>
    <property type="project" value="InterPro"/>
</dbReference>